<protein>
    <recommendedName>
        <fullName evidence="1">F-box domain-containing protein</fullName>
    </recommendedName>
</protein>
<evidence type="ECO:0000313" key="2">
    <source>
        <dbReference type="EMBL" id="RPA78537.1"/>
    </source>
</evidence>
<sequence length="302" mass="34608">MAFRPENPEALRGQYSAIVLKGNTYGLPRVHYTTTPLCNNDKMTTTLPSLPTELLHEILIDISDPRTYLRVGNVNRRLYSIVKSVYTTKCFVKHWFSRNCPPGNTIAPSIIEFIARFVSFHRTPPFRCKYEVSWAPPRKIISRPGQYQLQIGTVLKGNINPRAYRYNDEIDPSSDVLEFAALVEGYTELSHKWFEGYLQHLQKNSPSFVEGPGKDHTMMNMQLGIEEAVLASYLLDGWRAKLVPSGWVAKRYTKDCLEGRWLFDSSWFWKREVQSKRGTKSVPTFAGKCSCICTRTADNRPA</sequence>
<dbReference type="InterPro" id="IPR036047">
    <property type="entry name" value="F-box-like_dom_sf"/>
</dbReference>
<name>A0A3N4HZB1_ASCIM</name>
<organism evidence="2 3">
    <name type="scientific">Ascobolus immersus RN42</name>
    <dbReference type="NCBI Taxonomy" id="1160509"/>
    <lineage>
        <taxon>Eukaryota</taxon>
        <taxon>Fungi</taxon>
        <taxon>Dikarya</taxon>
        <taxon>Ascomycota</taxon>
        <taxon>Pezizomycotina</taxon>
        <taxon>Pezizomycetes</taxon>
        <taxon>Pezizales</taxon>
        <taxon>Ascobolaceae</taxon>
        <taxon>Ascobolus</taxon>
    </lineage>
</organism>
<feature type="domain" description="F-box" evidence="1">
    <location>
        <begin position="44"/>
        <end position="94"/>
    </location>
</feature>
<proteinExistence type="predicted"/>
<dbReference type="Proteomes" id="UP000275078">
    <property type="component" value="Unassembled WGS sequence"/>
</dbReference>
<reference evidence="2 3" key="1">
    <citation type="journal article" date="2018" name="Nat. Ecol. Evol.">
        <title>Pezizomycetes genomes reveal the molecular basis of ectomycorrhizal truffle lifestyle.</title>
        <authorList>
            <person name="Murat C."/>
            <person name="Payen T."/>
            <person name="Noel B."/>
            <person name="Kuo A."/>
            <person name="Morin E."/>
            <person name="Chen J."/>
            <person name="Kohler A."/>
            <person name="Krizsan K."/>
            <person name="Balestrini R."/>
            <person name="Da Silva C."/>
            <person name="Montanini B."/>
            <person name="Hainaut M."/>
            <person name="Levati E."/>
            <person name="Barry K.W."/>
            <person name="Belfiori B."/>
            <person name="Cichocki N."/>
            <person name="Clum A."/>
            <person name="Dockter R.B."/>
            <person name="Fauchery L."/>
            <person name="Guy J."/>
            <person name="Iotti M."/>
            <person name="Le Tacon F."/>
            <person name="Lindquist E.A."/>
            <person name="Lipzen A."/>
            <person name="Malagnac F."/>
            <person name="Mello A."/>
            <person name="Molinier V."/>
            <person name="Miyauchi S."/>
            <person name="Poulain J."/>
            <person name="Riccioni C."/>
            <person name="Rubini A."/>
            <person name="Sitrit Y."/>
            <person name="Splivallo R."/>
            <person name="Traeger S."/>
            <person name="Wang M."/>
            <person name="Zifcakova L."/>
            <person name="Wipf D."/>
            <person name="Zambonelli A."/>
            <person name="Paolocci F."/>
            <person name="Nowrousian M."/>
            <person name="Ottonello S."/>
            <person name="Baldrian P."/>
            <person name="Spatafora J.W."/>
            <person name="Henrissat B."/>
            <person name="Nagy L.G."/>
            <person name="Aury J.M."/>
            <person name="Wincker P."/>
            <person name="Grigoriev I.V."/>
            <person name="Bonfante P."/>
            <person name="Martin F.M."/>
        </authorList>
    </citation>
    <scope>NUCLEOTIDE SEQUENCE [LARGE SCALE GENOMIC DNA]</scope>
    <source>
        <strain evidence="2 3">RN42</strain>
    </source>
</reference>
<dbReference type="EMBL" id="ML119710">
    <property type="protein sequence ID" value="RPA78537.1"/>
    <property type="molecule type" value="Genomic_DNA"/>
</dbReference>
<keyword evidence="3" id="KW-1185">Reference proteome</keyword>
<dbReference type="AlphaFoldDB" id="A0A3N4HZB1"/>
<accession>A0A3N4HZB1</accession>
<dbReference type="InterPro" id="IPR001810">
    <property type="entry name" value="F-box_dom"/>
</dbReference>
<evidence type="ECO:0000313" key="3">
    <source>
        <dbReference type="Proteomes" id="UP000275078"/>
    </source>
</evidence>
<gene>
    <name evidence="2" type="ORF">BJ508DRAFT_155216</name>
</gene>
<dbReference type="PROSITE" id="PS50181">
    <property type="entry name" value="FBOX"/>
    <property type="match status" value="1"/>
</dbReference>
<evidence type="ECO:0000259" key="1">
    <source>
        <dbReference type="PROSITE" id="PS50181"/>
    </source>
</evidence>
<dbReference type="SUPFAM" id="SSF81383">
    <property type="entry name" value="F-box domain"/>
    <property type="match status" value="1"/>
</dbReference>